<evidence type="ECO:0000313" key="3">
    <source>
        <dbReference type="Proteomes" id="UP000010816"/>
    </source>
</evidence>
<evidence type="ECO:0000259" key="1">
    <source>
        <dbReference type="SMART" id="SM00460"/>
    </source>
</evidence>
<keyword evidence="2" id="KW-0645">Protease</keyword>
<dbReference type="PANTHER" id="PTHR33490">
    <property type="entry name" value="BLR5614 PROTEIN-RELATED"/>
    <property type="match status" value="1"/>
</dbReference>
<dbReference type="InterPro" id="IPR013589">
    <property type="entry name" value="Bac_transglu_N"/>
</dbReference>
<dbReference type="SMART" id="SM00460">
    <property type="entry name" value="TGc"/>
    <property type="match status" value="1"/>
</dbReference>
<name>L0GWE7_9GAMM</name>
<keyword evidence="2" id="KW-0378">Hydrolase</keyword>
<dbReference type="SUPFAM" id="SSF54001">
    <property type="entry name" value="Cysteine proteinases"/>
    <property type="match status" value="1"/>
</dbReference>
<feature type="domain" description="Transglutaminase-like" evidence="1">
    <location>
        <begin position="174"/>
        <end position="239"/>
    </location>
</feature>
<dbReference type="eggNOG" id="COG1305">
    <property type="taxonomic scope" value="Bacteria"/>
</dbReference>
<evidence type="ECO:0000313" key="2">
    <source>
        <dbReference type="EMBL" id="AGA90311.1"/>
    </source>
</evidence>
<proteinExistence type="predicted"/>
<reference evidence="2 3" key="1">
    <citation type="submission" date="2011-09" db="EMBL/GenBank/DDBJ databases">
        <title>Complete sequence of chromosome of Thioflavicoccus mobilis 8321.</title>
        <authorList>
            <consortium name="US DOE Joint Genome Institute"/>
            <person name="Lucas S."/>
            <person name="Han J."/>
            <person name="Lapidus A."/>
            <person name="Cheng J.-F."/>
            <person name="Goodwin L."/>
            <person name="Pitluck S."/>
            <person name="Peters L."/>
            <person name="Ovchinnikova G."/>
            <person name="Lu M."/>
            <person name="Detter J.C."/>
            <person name="Han C."/>
            <person name="Tapia R."/>
            <person name="Land M."/>
            <person name="Hauser L."/>
            <person name="Kyrpides N."/>
            <person name="Ivanova N."/>
            <person name="Pagani I."/>
            <person name="Vogl K."/>
            <person name="Liu Z."/>
            <person name="Imhoff J."/>
            <person name="Thiel V."/>
            <person name="Frigaard N.-U."/>
            <person name="Bryant D."/>
            <person name="Woyke T."/>
        </authorList>
    </citation>
    <scope>NUCLEOTIDE SEQUENCE [LARGE SCALE GENOMIC DNA]</scope>
    <source>
        <strain evidence="2 3">8321</strain>
    </source>
</reference>
<accession>L0GWE7</accession>
<sequence length="292" mass="32195">MKRFEIRHTTRYTFGTPVQVGTHTLFLRPREGHDLRIATSRLEIDPPANVTWRRDFYDNVLGSATFDAEPTTELVIASGVEVEIYELLPLDFVVEPHAVHFPFQYRGEEEKALSPFLQPVYGTDPRLSQWLSPYRKMTGDNETFGILDEMNKRIHAEIGYEPRDEEGVLLPAETLGRSRGSCRDMATLMLEGCRHLGIAARFVSGYVHGPATEGGGASSHAWTEVYLPGAGWKGFDPTNAAVVGPDHVPVAVHRHPEAIPPVAGTFTGPQGLLPTLTVGVQINELADDAPTT</sequence>
<dbReference type="InterPro" id="IPR038765">
    <property type="entry name" value="Papain-like_cys_pep_sf"/>
</dbReference>
<dbReference type="PANTHER" id="PTHR33490:SF1">
    <property type="entry name" value="SLL1233 PROTEIN"/>
    <property type="match status" value="1"/>
</dbReference>
<dbReference type="EMBL" id="CP003051">
    <property type="protein sequence ID" value="AGA90311.1"/>
    <property type="molecule type" value="Genomic_DNA"/>
</dbReference>
<dbReference type="HOGENOM" id="CLU_008973_2_0_6"/>
<dbReference type="Pfam" id="PF01841">
    <property type="entry name" value="Transglut_core"/>
    <property type="match status" value="1"/>
</dbReference>
<dbReference type="Gene3D" id="3.10.620.30">
    <property type="match status" value="1"/>
</dbReference>
<dbReference type="STRING" id="765912.Thimo_1528"/>
<gene>
    <name evidence="2" type="ORF">Thimo_1528</name>
</gene>
<dbReference type="RefSeq" id="WP_015280452.1">
    <property type="nucleotide sequence ID" value="NC_019940.1"/>
</dbReference>
<dbReference type="Proteomes" id="UP000010816">
    <property type="component" value="Chromosome"/>
</dbReference>
<protein>
    <submittedName>
        <fullName evidence="2">Transglutaminase-like enzyme, predicted cysteine protease</fullName>
    </submittedName>
</protein>
<dbReference type="KEGG" id="tmb:Thimo_1528"/>
<dbReference type="AlphaFoldDB" id="L0GWE7"/>
<organism evidence="2 3">
    <name type="scientific">Thioflavicoccus mobilis 8321</name>
    <dbReference type="NCBI Taxonomy" id="765912"/>
    <lineage>
        <taxon>Bacteria</taxon>
        <taxon>Pseudomonadati</taxon>
        <taxon>Pseudomonadota</taxon>
        <taxon>Gammaproteobacteria</taxon>
        <taxon>Chromatiales</taxon>
        <taxon>Chromatiaceae</taxon>
        <taxon>Thioflavicoccus</taxon>
    </lineage>
</organism>
<dbReference type="InterPro" id="IPR002931">
    <property type="entry name" value="Transglutaminase-like"/>
</dbReference>
<dbReference type="GO" id="GO:0006508">
    <property type="term" value="P:proteolysis"/>
    <property type="evidence" value="ECO:0007669"/>
    <property type="project" value="UniProtKB-KW"/>
</dbReference>
<keyword evidence="3" id="KW-1185">Reference proteome</keyword>
<dbReference type="Pfam" id="PF08379">
    <property type="entry name" value="Bact_transglu_N"/>
    <property type="match status" value="1"/>
</dbReference>
<dbReference type="GO" id="GO:0008233">
    <property type="term" value="F:peptidase activity"/>
    <property type="evidence" value="ECO:0007669"/>
    <property type="project" value="UniProtKB-KW"/>
</dbReference>